<gene>
    <name evidence="1" type="ORF">FOF46_30155</name>
</gene>
<dbReference type="AlphaFoldDB" id="A0A554VAD7"/>
<reference evidence="1 2" key="1">
    <citation type="submission" date="2019-07" db="EMBL/GenBank/DDBJ databases">
        <title>The draft genome sequence of Aquimarina algiphila M91.</title>
        <authorList>
            <person name="Meng X."/>
        </authorList>
    </citation>
    <scope>NUCLEOTIDE SEQUENCE [LARGE SCALE GENOMIC DNA]</scope>
    <source>
        <strain evidence="1 2">M91</strain>
    </source>
</reference>
<organism evidence="1 2">
    <name type="scientific">Aquimarina algiphila</name>
    <dbReference type="NCBI Taxonomy" id="2047982"/>
    <lineage>
        <taxon>Bacteria</taxon>
        <taxon>Pseudomonadati</taxon>
        <taxon>Bacteroidota</taxon>
        <taxon>Flavobacteriia</taxon>
        <taxon>Flavobacteriales</taxon>
        <taxon>Flavobacteriaceae</taxon>
        <taxon>Aquimarina</taxon>
    </lineage>
</organism>
<evidence type="ECO:0000313" key="2">
    <source>
        <dbReference type="Proteomes" id="UP000318833"/>
    </source>
</evidence>
<accession>A0A554VAD7</accession>
<name>A0A554VAD7_9FLAO</name>
<dbReference type="EMBL" id="VLNR01000128">
    <property type="protein sequence ID" value="TSE03050.1"/>
    <property type="molecule type" value="Genomic_DNA"/>
</dbReference>
<evidence type="ECO:0000313" key="1">
    <source>
        <dbReference type="EMBL" id="TSE03050.1"/>
    </source>
</evidence>
<protein>
    <submittedName>
        <fullName evidence="1">Uncharacterized protein</fullName>
    </submittedName>
</protein>
<proteinExistence type="predicted"/>
<keyword evidence="2" id="KW-1185">Reference proteome</keyword>
<dbReference type="Proteomes" id="UP000318833">
    <property type="component" value="Unassembled WGS sequence"/>
</dbReference>
<dbReference type="RefSeq" id="WP_143919140.1">
    <property type="nucleotide sequence ID" value="NZ_CANMIK010000115.1"/>
</dbReference>
<sequence length="73" mass="8800">MKKKNPIDMLREKRGYLDNDLIEELQKDYDELIEEKDQQIDSIKTKLNNCSFEISDLFETLTFEQKSYLYLST</sequence>
<comment type="caution">
    <text evidence="1">The sequence shown here is derived from an EMBL/GenBank/DDBJ whole genome shotgun (WGS) entry which is preliminary data.</text>
</comment>